<dbReference type="Pfam" id="PF01436">
    <property type="entry name" value="NHL"/>
    <property type="match status" value="1"/>
</dbReference>
<evidence type="ECO:0000313" key="4">
    <source>
        <dbReference type="EMBL" id="SUZ59408.1"/>
    </source>
</evidence>
<accession>A0A381NZU7</accession>
<dbReference type="PROSITE" id="PS51257">
    <property type="entry name" value="PROKAR_LIPOPROTEIN"/>
    <property type="match status" value="1"/>
</dbReference>
<dbReference type="Gene3D" id="2.120.10.30">
    <property type="entry name" value="TolB, C-terminal domain"/>
    <property type="match status" value="1"/>
</dbReference>
<dbReference type="EMBL" id="UINC01000677">
    <property type="protein sequence ID" value="SUZ59408.1"/>
    <property type="molecule type" value="Genomic_DNA"/>
</dbReference>
<dbReference type="AlphaFoldDB" id="A0A381NZU7"/>
<keyword evidence="2" id="KW-0677">Repeat</keyword>
<organism evidence="4">
    <name type="scientific">marine metagenome</name>
    <dbReference type="NCBI Taxonomy" id="408172"/>
    <lineage>
        <taxon>unclassified sequences</taxon>
        <taxon>metagenomes</taxon>
        <taxon>ecological metagenomes</taxon>
    </lineage>
</organism>
<evidence type="ECO:0000256" key="1">
    <source>
        <dbReference type="ARBA" id="ARBA00022729"/>
    </source>
</evidence>
<dbReference type="PANTHER" id="PTHR10680">
    <property type="entry name" value="PEPTIDYL-GLYCINE ALPHA-AMIDATING MONOOXYGENASE"/>
    <property type="match status" value="1"/>
</dbReference>
<reference evidence="4" key="1">
    <citation type="submission" date="2018-05" db="EMBL/GenBank/DDBJ databases">
        <authorList>
            <person name="Lanie J.A."/>
            <person name="Ng W.-L."/>
            <person name="Kazmierczak K.M."/>
            <person name="Andrzejewski T.M."/>
            <person name="Davidsen T.M."/>
            <person name="Wayne K.J."/>
            <person name="Tettelin H."/>
            <person name="Glass J.I."/>
            <person name="Rusch D."/>
            <person name="Podicherti R."/>
            <person name="Tsui H.-C.T."/>
            <person name="Winkler M.E."/>
        </authorList>
    </citation>
    <scope>NUCLEOTIDE SEQUENCE</scope>
</reference>
<evidence type="ECO:0000256" key="2">
    <source>
        <dbReference type="ARBA" id="ARBA00022737"/>
    </source>
</evidence>
<dbReference type="PROSITE" id="PS51125">
    <property type="entry name" value="NHL"/>
    <property type="match status" value="1"/>
</dbReference>
<sequence length="400" mass="42585">MSDDLRCSMNKTWKPVPATGASLLLSVMLACALPALFPGDVRAQRGREGPPEQGSVEPVNLLPNPYVTIRDFGTLPDGRSWGSVSAVNVDIDGIHIWAGDRCGTNSCATSDVDPIVKLDPDGNVVQSFGAGEIIWPHGMDVDAEGNVWIADARIANAGELRANPDAAGKGSSVIKFSPEGEVLMVLGTPGETGDPPTHFTDPNDVLVAPDGSIFVGDTHGAQFQSSPGPDSKSRISKFAPDGTFIMSFGQWGYGDGEFRAPHSLAMDSQGRLFVADRGNRRIQIFDQQGNHLDTWYQFSRISGLFIDDNDVLYAIDSESGPNYNPGWRKGLRIGSARTGEVWYFIPEHPSARASGMGGIGSMGEGVTADAEGNIYAGEVGPVQGMSKFVPTWVPYGGIGR</sequence>
<proteinExistence type="predicted"/>
<protein>
    <recommendedName>
        <fullName evidence="5">SMP-30/Gluconolactonase/LRE-like region domain-containing protein</fullName>
    </recommendedName>
</protein>
<name>A0A381NZU7_9ZZZZ</name>
<dbReference type="InterPro" id="IPR001258">
    <property type="entry name" value="NHL_repeat"/>
</dbReference>
<keyword evidence="1" id="KW-0732">Signal</keyword>
<dbReference type="InterPro" id="IPR011042">
    <property type="entry name" value="6-blade_b-propeller_TolB-like"/>
</dbReference>
<evidence type="ECO:0000256" key="3">
    <source>
        <dbReference type="ARBA" id="ARBA00023180"/>
    </source>
</evidence>
<dbReference type="SUPFAM" id="SSF63829">
    <property type="entry name" value="Calcium-dependent phosphotriesterase"/>
    <property type="match status" value="1"/>
</dbReference>
<gene>
    <name evidence="4" type="ORF">METZ01_LOCUS12262</name>
</gene>
<evidence type="ECO:0008006" key="5">
    <source>
        <dbReference type="Google" id="ProtNLM"/>
    </source>
</evidence>
<keyword evidence="3" id="KW-0325">Glycoprotein</keyword>